<gene>
    <name evidence="1" type="ORF">XENOCAPTIV_024493</name>
</gene>
<sequence>MSCNRRVTGSSPCYICLSRCVLGQDTLPSLPADGGQRARWCRCMAASVSLPQGSCGYSVAHHCQCVNGWMTECSVKRFGVSGNLMKRCTSRGHLPFTMYSLSMP</sequence>
<dbReference type="Proteomes" id="UP001434883">
    <property type="component" value="Unassembled WGS sequence"/>
</dbReference>
<organism evidence="1 2">
    <name type="scientific">Xenoophorus captivus</name>
    <dbReference type="NCBI Taxonomy" id="1517983"/>
    <lineage>
        <taxon>Eukaryota</taxon>
        <taxon>Metazoa</taxon>
        <taxon>Chordata</taxon>
        <taxon>Craniata</taxon>
        <taxon>Vertebrata</taxon>
        <taxon>Euteleostomi</taxon>
        <taxon>Actinopterygii</taxon>
        <taxon>Neopterygii</taxon>
        <taxon>Teleostei</taxon>
        <taxon>Neoteleostei</taxon>
        <taxon>Acanthomorphata</taxon>
        <taxon>Ovalentaria</taxon>
        <taxon>Atherinomorphae</taxon>
        <taxon>Cyprinodontiformes</taxon>
        <taxon>Goodeidae</taxon>
        <taxon>Xenoophorus</taxon>
    </lineage>
</organism>
<name>A0ABV0QJX4_9TELE</name>
<proteinExistence type="predicted"/>
<evidence type="ECO:0000313" key="1">
    <source>
        <dbReference type="EMBL" id="MEQ2196124.1"/>
    </source>
</evidence>
<accession>A0ABV0QJX4</accession>
<comment type="caution">
    <text evidence="1">The sequence shown here is derived from an EMBL/GenBank/DDBJ whole genome shotgun (WGS) entry which is preliminary data.</text>
</comment>
<keyword evidence="2" id="KW-1185">Reference proteome</keyword>
<evidence type="ECO:0000313" key="2">
    <source>
        <dbReference type="Proteomes" id="UP001434883"/>
    </source>
</evidence>
<protein>
    <submittedName>
        <fullName evidence="1">Uncharacterized protein</fullName>
    </submittedName>
</protein>
<reference evidence="1 2" key="1">
    <citation type="submission" date="2021-06" db="EMBL/GenBank/DDBJ databases">
        <authorList>
            <person name="Palmer J.M."/>
        </authorList>
    </citation>
    <scope>NUCLEOTIDE SEQUENCE [LARGE SCALE GENOMIC DNA]</scope>
    <source>
        <strain evidence="1 2">XC_2019</strain>
        <tissue evidence="1">Muscle</tissue>
    </source>
</reference>
<dbReference type="EMBL" id="JAHRIN010014138">
    <property type="protein sequence ID" value="MEQ2196124.1"/>
    <property type="molecule type" value="Genomic_DNA"/>
</dbReference>